<proteinExistence type="predicted"/>
<evidence type="ECO:0000313" key="1">
    <source>
        <dbReference type="EMBL" id="ESS59160.1"/>
    </source>
</evidence>
<dbReference type="Proteomes" id="UP000017861">
    <property type="component" value="Unassembled WGS sequence"/>
</dbReference>
<gene>
    <name evidence="1" type="ORF">TCDM_12286</name>
</gene>
<name>V5AEV2_TRYCR</name>
<comment type="caution">
    <text evidence="1">The sequence shown here is derived from an EMBL/GenBank/DDBJ whole genome shotgun (WGS) entry which is preliminary data.</text>
</comment>
<dbReference type="VEuPathDB" id="TriTrypDB:TCDM_12286"/>
<organism evidence="1 2">
    <name type="scientific">Trypanosoma cruzi Dm28c</name>
    <dbReference type="NCBI Taxonomy" id="1416333"/>
    <lineage>
        <taxon>Eukaryota</taxon>
        <taxon>Discoba</taxon>
        <taxon>Euglenozoa</taxon>
        <taxon>Kinetoplastea</taxon>
        <taxon>Metakinetoplastina</taxon>
        <taxon>Trypanosomatida</taxon>
        <taxon>Trypanosomatidae</taxon>
        <taxon>Trypanosoma</taxon>
        <taxon>Schizotrypanum</taxon>
    </lineage>
</organism>
<reference evidence="1 2" key="1">
    <citation type="journal article" date="2014" name="Genome Announc.">
        <title>Trypanosoma cruzi Clone Dm28c Draft Genome Sequence.</title>
        <authorList>
            <person name="Grisard E.C."/>
            <person name="Teixeira S.M."/>
            <person name="de Almeida L.G."/>
            <person name="Stoco P.H."/>
            <person name="Gerber A.L."/>
            <person name="Talavera-Lopez C."/>
            <person name="Lima O.C."/>
            <person name="Andersson B."/>
            <person name="de Vasconcelos A.T."/>
        </authorList>
    </citation>
    <scope>NUCLEOTIDE SEQUENCE [LARGE SCALE GENOMIC DNA]</scope>
    <source>
        <strain evidence="1 2">Dm28c</strain>
    </source>
</reference>
<dbReference type="Gene3D" id="3.10.170.20">
    <property type="match status" value="1"/>
</dbReference>
<accession>V5AEV2</accession>
<evidence type="ECO:0008006" key="3">
    <source>
        <dbReference type="Google" id="ProtNLM"/>
    </source>
</evidence>
<evidence type="ECO:0000313" key="2">
    <source>
        <dbReference type="Proteomes" id="UP000017861"/>
    </source>
</evidence>
<dbReference type="AlphaFoldDB" id="V5AEV2"/>
<dbReference type="EMBL" id="AYLP01000531">
    <property type="protein sequence ID" value="ESS59160.1"/>
    <property type="molecule type" value="Genomic_DNA"/>
</dbReference>
<sequence>MIFLMCCTDKRFAASLTCSCSSDKAMRAASARSIPAVVRDVPFGAEGASQTCSVIGRNGWAPIRIDVSTRDLDGTRKYCSSERYYEMNSSNENCDCKDDFFRTEEKGIFPLCHTLRPLFFNIMRTVRRYVASFSSLNAAVVRHGVYPKSQMLSCRGRRHSHSVCGRASRGLSGAQRLVGIAAEEWLKGYGCHWSLRRCVVRFLLVDTLDIFGNALRVRHLLGRPWCCRRIHMRGLLQRLECQS</sequence>
<protein>
    <recommendedName>
        <fullName evidence="3">Leishmanolysin-like peptidase</fullName>
    </recommendedName>
</protein>